<evidence type="ECO:0000313" key="3">
    <source>
        <dbReference type="EMBL" id="KAF2240589.1"/>
    </source>
</evidence>
<keyword evidence="1" id="KW-0175">Coiled coil</keyword>
<sequence>MFYLTLHLGHAHNNTRSALRTLTGTLRHRKDLILYGVENAAEHFHSELSSLRTDAFSSIRTAFVGQLMEDTYHAANMEYGSGSDRRRKDLITNRFGSRSLFDSHRRFFKDRFRGIANELEAQVKESVDQQVALIETDLQMLRDENVVLESERNPEFRSRVAAEVDRARAQLDRIGRAVEDVVNAARGDADMTG</sequence>
<name>A0A6A6HRS5_9PLEO</name>
<accession>A0A6A6HRS5</accession>
<dbReference type="RefSeq" id="XP_033675593.1">
    <property type="nucleotide sequence ID" value="XM_033820558.1"/>
</dbReference>
<evidence type="ECO:0000259" key="2">
    <source>
        <dbReference type="Pfam" id="PF24564"/>
    </source>
</evidence>
<protein>
    <recommendedName>
        <fullName evidence="2">DUF7605 domain-containing protein</fullName>
    </recommendedName>
</protein>
<organism evidence="3 4">
    <name type="scientific">Trematosphaeria pertusa</name>
    <dbReference type="NCBI Taxonomy" id="390896"/>
    <lineage>
        <taxon>Eukaryota</taxon>
        <taxon>Fungi</taxon>
        <taxon>Dikarya</taxon>
        <taxon>Ascomycota</taxon>
        <taxon>Pezizomycotina</taxon>
        <taxon>Dothideomycetes</taxon>
        <taxon>Pleosporomycetidae</taxon>
        <taxon>Pleosporales</taxon>
        <taxon>Massarineae</taxon>
        <taxon>Trematosphaeriaceae</taxon>
        <taxon>Trematosphaeria</taxon>
    </lineage>
</organism>
<gene>
    <name evidence="3" type="ORF">BU26DRAFT_202885</name>
</gene>
<evidence type="ECO:0000313" key="4">
    <source>
        <dbReference type="Proteomes" id="UP000800094"/>
    </source>
</evidence>
<dbReference type="Pfam" id="PF24564">
    <property type="entry name" value="DUF7605"/>
    <property type="match status" value="1"/>
</dbReference>
<dbReference type="GeneID" id="54573888"/>
<reference evidence="3" key="1">
    <citation type="journal article" date="2020" name="Stud. Mycol.">
        <title>101 Dothideomycetes genomes: a test case for predicting lifestyles and emergence of pathogens.</title>
        <authorList>
            <person name="Haridas S."/>
            <person name="Albert R."/>
            <person name="Binder M."/>
            <person name="Bloem J."/>
            <person name="Labutti K."/>
            <person name="Salamov A."/>
            <person name="Andreopoulos B."/>
            <person name="Baker S."/>
            <person name="Barry K."/>
            <person name="Bills G."/>
            <person name="Bluhm B."/>
            <person name="Cannon C."/>
            <person name="Castanera R."/>
            <person name="Culley D."/>
            <person name="Daum C."/>
            <person name="Ezra D."/>
            <person name="Gonzalez J."/>
            <person name="Henrissat B."/>
            <person name="Kuo A."/>
            <person name="Liang C."/>
            <person name="Lipzen A."/>
            <person name="Lutzoni F."/>
            <person name="Magnuson J."/>
            <person name="Mondo S."/>
            <person name="Nolan M."/>
            <person name="Ohm R."/>
            <person name="Pangilinan J."/>
            <person name="Park H.-J."/>
            <person name="Ramirez L."/>
            <person name="Alfaro M."/>
            <person name="Sun H."/>
            <person name="Tritt A."/>
            <person name="Yoshinaga Y."/>
            <person name="Zwiers L.-H."/>
            <person name="Turgeon B."/>
            <person name="Goodwin S."/>
            <person name="Spatafora J."/>
            <person name="Crous P."/>
            <person name="Grigoriev I."/>
        </authorList>
    </citation>
    <scope>NUCLEOTIDE SEQUENCE</scope>
    <source>
        <strain evidence="3">CBS 122368</strain>
    </source>
</reference>
<dbReference type="Proteomes" id="UP000800094">
    <property type="component" value="Unassembled WGS sequence"/>
</dbReference>
<proteinExistence type="predicted"/>
<feature type="coiled-coil region" evidence="1">
    <location>
        <begin position="124"/>
        <end position="151"/>
    </location>
</feature>
<feature type="domain" description="DUF7605" evidence="2">
    <location>
        <begin position="8"/>
        <end position="101"/>
    </location>
</feature>
<keyword evidence="4" id="KW-1185">Reference proteome</keyword>
<dbReference type="AlphaFoldDB" id="A0A6A6HRS5"/>
<dbReference type="InterPro" id="IPR056024">
    <property type="entry name" value="DUF7605"/>
</dbReference>
<dbReference type="EMBL" id="ML987216">
    <property type="protein sequence ID" value="KAF2240589.1"/>
    <property type="molecule type" value="Genomic_DNA"/>
</dbReference>
<dbReference type="OrthoDB" id="3598281at2759"/>
<evidence type="ECO:0000256" key="1">
    <source>
        <dbReference type="SAM" id="Coils"/>
    </source>
</evidence>